<dbReference type="Pfam" id="PF01443">
    <property type="entry name" value="Viral_helicase1"/>
    <property type="match status" value="1"/>
</dbReference>
<dbReference type="InterPro" id="IPR027351">
    <property type="entry name" value="(+)RNA_virus_helicase_core_dom"/>
</dbReference>
<dbReference type="OrthoDB" id="1470711at2759"/>
<dbReference type="GO" id="GO:0000725">
    <property type="term" value="P:recombinational repair"/>
    <property type="evidence" value="ECO:0007669"/>
    <property type="project" value="TreeGrafter"/>
</dbReference>
<dbReference type="GO" id="GO:0016787">
    <property type="term" value="F:hydrolase activity"/>
    <property type="evidence" value="ECO:0007669"/>
    <property type="project" value="UniProtKB-KW"/>
</dbReference>
<feature type="domain" description="(+)RNA virus helicase C-terminal" evidence="1">
    <location>
        <begin position="23"/>
        <end position="127"/>
    </location>
</feature>
<keyword evidence="2" id="KW-0378">Hydrolase</keyword>
<gene>
    <name evidence="2" type="ORF">LY90DRAFT_508261</name>
</gene>
<dbReference type="Gene3D" id="3.40.50.300">
    <property type="entry name" value="P-loop containing nucleotide triphosphate hydrolases"/>
    <property type="match status" value="3"/>
</dbReference>
<dbReference type="GO" id="GO:0003677">
    <property type="term" value="F:DNA binding"/>
    <property type="evidence" value="ECO:0007669"/>
    <property type="project" value="InterPro"/>
</dbReference>
<evidence type="ECO:0000259" key="1">
    <source>
        <dbReference type="Pfam" id="PF01443"/>
    </source>
</evidence>
<name>A0A1Y2CYM0_9FUNG</name>
<evidence type="ECO:0000313" key="2">
    <source>
        <dbReference type="EMBL" id="ORY52142.1"/>
    </source>
</evidence>
<dbReference type="GO" id="GO:0005524">
    <property type="term" value="F:ATP binding"/>
    <property type="evidence" value="ECO:0007669"/>
    <property type="project" value="InterPro"/>
</dbReference>
<dbReference type="InterPro" id="IPR027417">
    <property type="entry name" value="P-loop_NTPase"/>
</dbReference>
<dbReference type="PANTHER" id="PTHR11070">
    <property type="entry name" value="UVRD / RECB / PCRA DNA HELICASE FAMILY MEMBER"/>
    <property type="match status" value="1"/>
</dbReference>
<accession>A0A1Y2CYM0</accession>
<dbReference type="AlphaFoldDB" id="A0A1Y2CYM0"/>
<dbReference type="InterPro" id="IPR011604">
    <property type="entry name" value="PDDEXK-like_dom_sf"/>
</dbReference>
<keyword evidence="3" id="KW-1185">Reference proteome</keyword>
<comment type="caution">
    <text evidence="2">The sequence shown here is derived from an EMBL/GenBank/DDBJ whole genome shotgun (WGS) entry which is preliminary data.</text>
</comment>
<proteinExistence type="predicted"/>
<reference evidence="2 3" key="1">
    <citation type="submission" date="2016-08" db="EMBL/GenBank/DDBJ databases">
        <title>A Parts List for Fungal Cellulosomes Revealed by Comparative Genomics.</title>
        <authorList>
            <consortium name="DOE Joint Genome Institute"/>
            <person name="Haitjema C.H."/>
            <person name="Gilmore S.P."/>
            <person name="Henske J.K."/>
            <person name="Solomon K.V."/>
            <person name="De Groot R."/>
            <person name="Kuo A."/>
            <person name="Mondo S.J."/>
            <person name="Salamov A.A."/>
            <person name="Labutti K."/>
            <person name="Zhao Z."/>
            <person name="Chiniquy J."/>
            <person name="Barry K."/>
            <person name="Brewer H.M."/>
            <person name="Purvine S.O."/>
            <person name="Wright A.T."/>
            <person name="Boxma B."/>
            <person name="Van Alen T."/>
            <person name="Hackstein J.H."/>
            <person name="Baker S.E."/>
            <person name="Grigoriev I.V."/>
            <person name="O'Malley M.A."/>
        </authorList>
    </citation>
    <scope>NUCLEOTIDE SEQUENCE [LARGE SCALE GENOMIC DNA]</scope>
    <source>
        <strain evidence="2 3">G1</strain>
    </source>
</reference>
<protein>
    <submittedName>
        <fullName evidence="2">p-loop containing nucleoside triphosphate hydrolase protein</fullName>
    </submittedName>
</protein>
<dbReference type="EMBL" id="MCOG01000094">
    <property type="protein sequence ID" value="ORY52142.1"/>
    <property type="molecule type" value="Genomic_DNA"/>
</dbReference>
<dbReference type="PANTHER" id="PTHR11070:SF2">
    <property type="entry name" value="ATP-DEPENDENT DNA HELICASE SRS2"/>
    <property type="match status" value="1"/>
</dbReference>
<dbReference type="STRING" id="1754190.A0A1Y2CYM0"/>
<dbReference type="InterPro" id="IPR026350">
    <property type="entry name" value="GxxExxY"/>
</dbReference>
<organism evidence="2 3">
    <name type="scientific">Neocallimastix californiae</name>
    <dbReference type="NCBI Taxonomy" id="1754190"/>
    <lineage>
        <taxon>Eukaryota</taxon>
        <taxon>Fungi</taxon>
        <taxon>Fungi incertae sedis</taxon>
        <taxon>Chytridiomycota</taxon>
        <taxon>Chytridiomycota incertae sedis</taxon>
        <taxon>Neocallimastigomycetes</taxon>
        <taxon>Neocallimastigales</taxon>
        <taxon>Neocallimastigaceae</taxon>
        <taxon>Neocallimastix</taxon>
    </lineage>
</organism>
<dbReference type="GO" id="GO:0005634">
    <property type="term" value="C:nucleus"/>
    <property type="evidence" value="ECO:0007669"/>
    <property type="project" value="TreeGrafter"/>
</dbReference>
<dbReference type="Pfam" id="PF13366">
    <property type="entry name" value="PDDEXK_3"/>
    <property type="match status" value="1"/>
</dbReference>
<dbReference type="InterPro" id="IPR000212">
    <property type="entry name" value="DNA_helicase_UvrD/REP"/>
</dbReference>
<sequence>MSRIKLTEEQDTFIKEALTGKNILVDACIGSGKTTTIQKLCGKYHSNYGKSVAQSVLIQELLKLKPNIVPYDVLILDEYQDISQEISELLLYIKSFNPSMQIIAVGDMEQKIYDYTTLDVIAFIKEFLGDYEKLEFTKCFRLSQDFAAKLGRIWHKKITGVNKNCIVEKLKLNDVIKILSKQNPKDILCLGKNKGCRDILLNRLESQFPKKFNKNTVYAKISDSESLGSTKPNGNSAIFTTFDSSKGLEKKICVICDYTKDYWENRVQMPNARYEIIRNIFCVAASRGKERIIFLDIGKILTEQILSTYVKTRHDFSIFEMSTMFDFKYREDIKKCFEQLKIKKVERVDNSVISISSNDGLIDLSPCIGNYQEAVFFDKYNIDKAIMSQLSWEMIQKEINKFENIQKSDSEIQSLIKSIEEKVEKQYIEKFQSSSLDEKILYLTMLETKQERYKNQVEVPFVSEVQKMLIKNRLLSQFNTDEEVQKKCSIEFAYPNGQSDNIHAIGYCDVIKDDTVYELKFVSELANEHFLQCACYMEALGLKKGVLWNTKDNSMFNISIPNKKKFLDCVIQAITKGVCYILQINSFV</sequence>
<dbReference type="GO" id="GO:0043138">
    <property type="term" value="F:3'-5' DNA helicase activity"/>
    <property type="evidence" value="ECO:0007669"/>
    <property type="project" value="TreeGrafter"/>
</dbReference>
<dbReference type="Gene3D" id="3.90.320.10">
    <property type="match status" value="1"/>
</dbReference>
<evidence type="ECO:0000313" key="3">
    <source>
        <dbReference type="Proteomes" id="UP000193920"/>
    </source>
</evidence>
<dbReference type="Proteomes" id="UP000193920">
    <property type="component" value="Unassembled WGS sequence"/>
</dbReference>
<dbReference type="SUPFAM" id="SSF52540">
    <property type="entry name" value="P-loop containing nucleoside triphosphate hydrolases"/>
    <property type="match status" value="1"/>
</dbReference>